<evidence type="ECO:0000313" key="8">
    <source>
        <dbReference type="Proteomes" id="UP001182556"/>
    </source>
</evidence>
<feature type="transmembrane region" description="Helical" evidence="6">
    <location>
        <begin position="77"/>
        <end position="97"/>
    </location>
</feature>
<name>A0AAD9L8U5_PAPLA</name>
<proteinExistence type="predicted"/>
<feature type="compositionally biased region" description="Low complexity" evidence="5">
    <location>
        <begin position="653"/>
        <end position="663"/>
    </location>
</feature>
<dbReference type="Proteomes" id="UP001182556">
    <property type="component" value="Unassembled WGS sequence"/>
</dbReference>
<keyword evidence="8" id="KW-1185">Reference proteome</keyword>
<feature type="transmembrane region" description="Helical" evidence="6">
    <location>
        <begin position="33"/>
        <end position="56"/>
    </location>
</feature>
<dbReference type="AlphaFoldDB" id="A0AAD9L8U5"/>
<comment type="caution">
    <text evidence="7">The sequence shown here is derived from an EMBL/GenBank/DDBJ whole genome shotgun (WGS) entry which is preliminary data.</text>
</comment>
<feature type="transmembrane region" description="Helical" evidence="6">
    <location>
        <begin position="198"/>
        <end position="221"/>
    </location>
</feature>
<feature type="region of interest" description="Disordered" evidence="5">
    <location>
        <begin position="444"/>
        <end position="468"/>
    </location>
</feature>
<dbReference type="EMBL" id="JAODAN010000001">
    <property type="protein sequence ID" value="KAK1927485.1"/>
    <property type="molecule type" value="Genomic_DNA"/>
</dbReference>
<comment type="subcellular location">
    <subcellularLocation>
        <location evidence="1">Membrane</location>
        <topology evidence="1">Multi-pass membrane protein</topology>
    </subcellularLocation>
</comment>
<feature type="compositionally biased region" description="Basic and acidic residues" evidence="5">
    <location>
        <begin position="682"/>
        <end position="692"/>
    </location>
</feature>
<dbReference type="InterPro" id="IPR005178">
    <property type="entry name" value="Ostalpha/TMEM184C"/>
</dbReference>
<reference evidence="7" key="1">
    <citation type="submission" date="2023-02" db="EMBL/GenBank/DDBJ databases">
        <title>Identification and recombinant expression of a fungal hydrolase from Papiliotrema laurentii that hydrolyzes apple cutin and clears colloidal polyester polyurethane.</title>
        <authorList>
            <consortium name="DOE Joint Genome Institute"/>
            <person name="Roman V.A."/>
            <person name="Bojanowski C."/>
            <person name="Crable B.R."/>
            <person name="Wagner D.N."/>
            <person name="Hung C.S."/>
            <person name="Nadeau L.J."/>
            <person name="Schratz L."/>
            <person name="Haridas S."/>
            <person name="Pangilinan J."/>
            <person name="Lipzen A."/>
            <person name="Na H."/>
            <person name="Yan M."/>
            <person name="Ng V."/>
            <person name="Grigoriev I.V."/>
            <person name="Spatafora J.W."/>
            <person name="Barlow D."/>
            <person name="Biffinger J."/>
            <person name="Kelley-Loughnane N."/>
            <person name="Varaljay V.A."/>
            <person name="Crookes-Goodson W.J."/>
        </authorList>
    </citation>
    <scope>NUCLEOTIDE SEQUENCE</scope>
    <source>
        <strain evidence="7">5307AH</strain>
    </source>
</reference>
<evidence type="ECO:0000256" key="4">
    <source>
        <dbReference type="ARBA" id="ARBA00023136"/>
    </source>
</evidence>
<organism evidence="7 8">
    <name type="scientific">Papiliotrema laurentii</name>
    <name type="common">Cryptococcus laurentii</name>
    <dbReference type="NCBI Taxonomy" id="5418"/>
    <lineage>
        <taxon>Eukaryota</taxon>
        <taxon>Fungi</taxon>
        <taxon>Dikarya</taxon>
        <taxon>Basidiomycota</taxon>
        <taxon>Agaricomycotina</taxon>
        <taxon>Tremellomycetes</taxon>
        <taxon>Tremellales</taxon>
        <taxon>Rhynchogastremaceae</taxon>
        <taxon>Papiliotrema</taxon>
    </lineage>
</organism>
<keyword evidence="3 6" id="KW-1133">Transmembrane helix</keyword>
<feature type="transmembrane region" description="Helical" evidence="6">
    <location>
        <begin position="241"/>
        <end position="262"/>
    </location>
</feature>
<keyword evidence="4 6" id="KW-0472">Membrane</keyword>
<feature type="region of interest" description="Disordered" evidence="5">
    <location>
        <begin position="515"/>
        <end position="773"/>
    </location>
</feature>
<evidence type="ECO:0000256" key="6">
    <source>
        <dbReference type="SAM" id="Phobius"/>
    </source>
</evidence>
<keyword evidence="2 6" id="KW-0812">Transmembrane</keyword>
<feature type="compositionally biased region" description="Basic and acidic residues" evidence="5">
    <location>
        <begin position="747"/>
        <end position="759"/>
    </location>
</feature>
<dbReference type="PANTHER" id="PTHR23423">
    <property type="entry name" value="ORGANIC SOLUTE TRANSPORTER-RELATED"/>
    <property type="match status" value="1"/>
</dbReference>
<evidence type="ECO:0000256" key="1">
    <source>
        <dbReference type="ARBA" id="ARBA00004141"/>
    </source>
</evidence>
<evidence type="ECO:0000256" key="3">
    <source>
        <dbReference type="ARBA" id="ARBA00022989"/>
    </source>
</evidence>
<dbReference type="Pfam" id="PF03619">
    <property type="entry name" value="Solute_trans_a"/>
    <property type="match status" value="1"/>
</dbReference>
<evidence type="ECO:0000313" key="7">
    <source>
        <dbReference type="EMBL" id="KAK1927485.1"/>
    </source>
</evidence>
<accession>A0AAD9L8U5</accession>
<dbReference type="SMART" id="SM01417">
    <property type="entry name" value="Solute_trans_a"/>
    <property type="match status" value="1"/>
</dbReference>
<evidence type="ECO:0000256" key="5">
    <source>
        <dbReference type="SAM" id="MobiDB-lite"/>
    </source>
</evidence>
<feature type="region of interest" description="Disordered" evidence="5">
    <location>
        <begin position="1"/>
        <end position="23"/>
    </location>
</feature>
<dbReference type="GO" id="GO:0016020">
    <property type="term" value="C:membrane"/>
    <property type="evidence" value="ECO:0007669"/>
    <property type="project" value="UniProtKB-SubCell"/>
</dbReference>
<evidence type="ECO:0000256" key="2">
    <source>
        <dbReference type="ARBA" id="ARBA00022692"/>
    </source>
</evidence>
<feature type="compositionally biased region" description="Basic and acidic residues" evidence="5">
    <location>
        <begin position="519"/>
        <end position="541"/>
    </location>
</feature>
<feature type="transmembrane region" description="Helical" evidence="6">
    <location>
        <begin position="103"/>
        <end position="122"/>
    </location>
</feature>
<protein>
    <submittedName>
        <fullName evidence="7">Organic solute transporter Ostalpha-domain-containing protein</fullName>
    </submittedName>
</protein>
<gene>
    <name evidence="7" type="ORF">DB88DRAFT_478181</name>
</gene>
<sequence length="773" mass="85679">MSLPSFPGDGSHHSPHSAVATSPSSGAGSKLPVWLLGLCGAFTAVATAVSIMSITLQLKNYRKPQLQRAVVRIMVMVPLYAISSLIAIFSLEAAFFIDAVRDLYEAFVIYTFFQLLITYLGGERSLLIILHGRPPIPHPFPFNLFLAPMDVSDPWTLLNLKRGVLQYVQVKPLLVIATVILKLTGTYREGKFAADSGYTYISIVYNTSICLSLYCLAMFWVCVSQDLKPFRPVPKFLCVKGILFFSFWQAIGISFLVAVGAIKRVGVYTDAEHMSLALVDSLICFEMPIFAIAHQYAFQASDYIDDSLIHAARLPFIYAFRDAFGMKDVWQDIKDTFKGRGVSYQAYEPAEGGIHHGRGRQRRIRAGLRYSKGGKAKYWIPTPGDENRNRGDMGPVAALKRKVRDRIDAREAYAPLLPKQAAQVVHDDPDNPNVRLRHHHHQMDHGTFETSGHSHIFDSDSDDSDVPSLDFQSVDEEEDRLYERARRIGYAGFPNVDVSKEAKRRKVREEEDGILQGRWTRERPGVGRERSRSDLGKDKGKGRGKGKGKAKNEPKKAVYGAWADRVSLVDGKANGNADGSSHANEDGEWTYDADAERPDAWQSSVNGDAERLKWTKQPRSGGKAPNDSERPSAPRQDSSHSPFALGEAEDEVSIPSGSVSPSSRPLPPDARDLVVDDQDLVDEARIRGRLRGEPQTAAPAHVYVHHQPGSDSPGEVEEVHEETVDASAGVSGTSEIVEQEEMPQAELVKRLERVDERGVGDGVTPYEEDNPWA</sequence>